<dbReference type="EMBL" id="BARU01002353">
    <property type="protein sequence ID" value="GAH27127.1"/>
    <property type="molecule type" value="Genomic_DNA"/>
</dbReference>
<dbReference type="AlphaFoldDB" id="X1E3K9"/>
<organism evidence="1">
    <name type="scientific">marine sediment metagenome</name>
    <dbReference type="NCBI Taxonomy" id="412755"/>
    <lineage>
        <taxon>unclassified sequences</taxon>
        <taxon>metagenomes</taxon>
        <taxon>ecological metagenomes</taxon>
    </lineage>
</organism>
<name>X1E3K9_9ZZZZ</name>
<proteinExistence type="predicted"/>
<comment type="caution">
    <text evidence="1">The sequence shown here is derived from an EMBL/GenBank/DDBJ whole genome shotgun (WGS) entry which is preliminary data.</text>
</comment>
<gene>
    <name evidence="1" type="ORF">S03H2_05596</name>
</gene>
<feature type="non-terminal residue" evidence="1">
    <location>
        <position position="47"/>
    </location>
</feature>
<evidence type="ECO:0000313" key="1">
    <source>
        <dbReference type="EMBL" id="GAH27127.1"/>
    </source>
</evidence>
<accession>X1E3K9</accession>
<sequence>MAKQKSKLVVTLVTITCVTLLITTTVVVTRDKSELYIRITQVDWANN</sequence>
<reference evidence="1" key="1">
    <citation type="journal article" date="2014" name="Front. Microbiol.">
        <title>High frequency of phylogenetically diverse reductive dehalogenase-homologous genes in deep subseafloor sedimentary metagenomes.</title>
        <authorList>
            <person name="Kawai M."/>
            <person name="Futagami T."/>
            <person name="Toyoda A."/>
            <person name="Takaki Y."/>
            <person name="Nishi S."/>
            <person name="Hori S."/>
            <person name="Arai W."/>
            <person name="Tsubouchi T."/>
            <person name="Morono Y."/>
            <person name="Uchiyama I."/>
            <person name="Ito T."/>
            <person name="Fujiyama A."/>
            <person name="Inagaki F."/>
            <person name="Takami H."/>
        </authorList>
    </citation>
    <scope>NUCLEOTIDE SEQUENCE</scope>
    <source>
        <strain evidence="1">Expedition CK06-06</strain>
    </source>
</reference>
<protein>
    <submittedName>
        <fullName evidence="1">Uncharacterized protein</fullName>
    </submittedName>
</protein>